<name>G0QP12_ICHMU</name>
<keyword evidence="2" id="KW-1185">Reference proteome</keyword>
<dbReference type="EMBL" id="GL983517">
    <property type="protein sequence ID" value="EGR33042.1"/>
    <property type="molecule type" value="Genomic_DNA"/>
</dbReference>
<evidence type="ECO:0000313" key="1">
    <source>
        <dbReference type="EMBL" id="EGR33042.1"/>
    </source>
</evidence>
<dbReference type="GO" id="GO:0060271">
    <property type="term" value="P:cilium assembly"/>
    <property type="evidence" value="ECO:0007669"/>
    <property type="project" value="TreeGrafter"/>
</dbReference>
<dbReference type="eggNOG" id="ENOG502QVDY">
    <property type="taxonomic scope" value="Eukaryota"/>
</dbReference>
<dbReference type="RefSeq" id="XP_004037028.1">
    <property type="nucleotide sequence ID" value="XM_004036980.1"/>
</dbReference>
<dbReference type="OrthoDB" id="2104158at2759"/>
<dbReference type="PANTHER" id="PTHR33487">
    <property type="entry name" value="CILIA- AND FLAGELLA-ASSOCIATED PROTEIN 54"/>
    <property type="match status" value="1"/>
</dbReference>
<accession>G0QP12</accession>
<dbReference type="Proteomes" id="UP000008983">
    <property type="component" value="Unassembled WGS sequence"/>
</dbReference>
<dbReference type="AlphaFoldDB" id="G0QP12"/>
<dbReference type="GeneID" id="14909214"/>
<protein>
    <submittedName>
        <fullName evidence="1">Uncharacterized protein</fullName>
    </submittedName>
</protein>
<reference evidence="1 2" key="1">
    <citation type="submission" date="2011-07" db="EMBL/GenBank/DDBJ databases">
        <authorList>
            <person name="Coyne R."/>
            <person name="Brami D."/>
            <person name="Johnson J."/>
            <person name="Hostetler J."/>
            <person name="Hannick L."/>
            <person name="Clark T."/>
            <person name="Cassidy-Hanley D."/>
            <person name="Inman J."/>
        </authorList>
    </citation>
    <scope>NUCLEOTIDE SEQUENCE [LARGE SCALE GENOMIC DNA]</scope>
    <source>
        <strain evidence="1 2">G5</strain>
    </source>
</reference>
<gene>
    <name evidence="1" type="ORF">IMG5_062970</name>
</gene>
<dbReference type="InParanoid" id="G0QP12"/>
<organism evidence="1 2">
    <name type="scientific">Ichthyophthirius multifiliis</name>
    <name type="common">White spot disease agent</name>
    <name type="synonym">Ich</name>
    <dbReference type="NCBI Taxonomy" id="5932"/>
    <lineage>
        <taxon>Eukaryota</taxon>
        <taxon>Sar</taxon>
        <taxon>Alveolata</taxon>
        <taxon>Ciliophora</taxon>
        <taxon>Intramacronucleata</taxon>
        <taxon>Oligohymenophorea</taxon>
        <taxon>Hymenostomatida</taxon>
        <taxon>Ophryoglenina</taxon>
        <taxon>Ichthyophthirius</taxon>
    </lineage>
</organism>
<evidence type="ECO:0000313" key="2">
    <source>
        <dbReference type="Proteomes" id="UP000008983"/>
    </source>
</evidence>
<proteinExistence type="predicted"/>
<sequence>MEYVYITYKNDENFFINERELNIMNAFWNLEKTFGLKNKIKCEKMENNHFNKCIKDAIFVFSSLLNNIQTEQNSQQFFPFSYLYNSQFIEKSKKPRCPILINRNSSQIVLKLPPFVPLLSDFDINKNPKKFDIKKMAVYGKISDESKSQITENCIQLQNTGIRQQIGQTVIIKNLTENQKYQFAVAAFDATEELSGTIGENSEDIVCLNPLPVNLLCSHLAKHSYLIGDFETAETAADHRCKLY</sequence>
<dbReference type="PANTHER" id="PTHR33487:SF1">
    <property type="entry name" value="CILIA- AND FLAGELLA-ASSOCIATED PROTEIN 54"/>
    <property type="match status" value="1"/>
</dbReference>